<keyword evidence="1" id="KW-1133">Transmembrane helix</keyword>
<keyword evidence="3" id="KW-1185">Reference proteome</keyword>
<sequence>MMELKGHQEEVHMAVIVLASIRLFYSLYRGRCNVKHDREGDIQNDAVYGDGFGWRNYNALSQGMPLMLQACIYDINGLLQMEDGLINRTLCGGDGSGSLSVDELRHRRINRCFC</sequence>
<keyword evidence="1" id="KW-0472">Membrane</keyword>
<organism evidence="2 3">
    <name type="scientific">Clitoria ternatea</name>
    <name type="common">Butterfly pea</name>
    <dbReference type="NCBI Taxonomy" id="43366"/>
    <lineage>
        <taxon>Eukaryota</taxon>
        <taxon>Viridiplantae</taxon>
        <taxon>Streptophyta</taxon>
        <taxon>Embryophyta</taxon>
        <taxon>Tracheophyta</taxon>
        <taxon>Spermatophyta</taxon>
        <taxon>Magnoliopsida</taxon>
        <taxon>eudicotyledons</taxon>
        <taxon>Gunneridae</taxon>
        <taxon>Pentapetalae</taxon>
        <taxon>rosids</taxon>
        <taxon>fabids</taxon>
        <taxon>Fabales</taxon>
        <taxon>Fabaceae</taxon>
        <taxon>Papilionoideae</taxon>
        <taxon>50 kb inversion clade</taxon>
        <taxon>NPAAA clade</taxon>
        <taxon>indigoferoid/millettioid clade</taxon>
        <taxon>Phaseoleae</taxon>
        <taxon>Clitoria</taxon>
    </lineage>
</organism>
<gene>
    <name evidence="2" type="ORF">RJT34_09320</name>
</gene>
<protein>
    <submittedName>
        <fullName evidence="2">Uncharacterized protein</fullName>
    </submittedName>
</protein>
<proteinExistence type="predicted"/>
<evidence type="ECO:0000313" key="3">
    <source>
        <dbReference type="Proteomes" id="UP001359559"/>
    </source>
</evidence>
<accession>A0AAN9PUK2</accession>
<feature type="transmembrane region" description="Helical" evidence="1">
    <location>
        <begin position="12"/>
        <end position="28"/>
    </location>
</feature>
<dbReference type="AlphaFoldDB" id="A0AAN9PUK2"/>
<keyword evidence="1" id="KW-0812">Transmembrane</keyword>
<name>A0AAN9PUK2_CLITE</name>
<evidence type="ECO:0000313" key="2">
    <source>
        <dbReference type="EMBL" id="KAK7311286.1"/>
    </source>
</evidence>
<reference evidence="2 3" key="1">
    <citation type="submission" date="2024-01" db="EMBL/GenBank/DDBJ databases">
        <title>The genomes of 5 underutilized Papilionoideae crops provide insights into root nodulation and disease resistance.</title>
        <authorList>
            <person name="Yuan L."/>
        </authorList>
    </citation>
    <scope>NUCLEOTIDE SEQUENCE [LARGE SCALE GENOMIC DNA]</scope>
    <source>
        <strain evidence="2">LY-2023</strain>
        <tissue evidence="2">Leaf</tissue>
    </source>
</reference>
<comment type="caution">
    <text evidence="2">The sequence shown here is derived from an EMBL/GenBank/DDBJ whole genome shotgun (WGS) entry which is preliminary data.</text>
</comment>
<evidence type="ECO:0000256" key="1">
    <source>
        <dbReference type="SAM" id="Phobius"/>
    </source>
</evidence>
<dbReference type="Proteomes" id="UP001359559">
    <property type="component" value="Unassembled WGS sequence"/>
</dbReference>
<dbReference type="EMBL" id="JAYKXN010000002">
    <property type="protein sequence ID" value="KAK7311286.1"/>
    <property type="molecule type" value="Genomic_DNA"/>
</dbReference>